<dbReference type="RefSeq" id="XP_019037732.1">
    <property type="nucleotide sequence ID" value="XM_019182074.1"/>
</dbReference>
<sequence length="351" mass="41000">MAFLFKRNPKTPPDLVRALNEQVVKIDTTTSDKRKIQDEIARYLTQIKIILHGDEDNDPQPDQIAQLAQEVYETDLLYYLVLNLQHLEFDSRKDVSTLFTTLLRRQIGNRSPTVDYLISKPKILNLLLKGPEIPEICLITGSILRHCLKIETLTKIILYEPIVWKYFEFSQRGTFENMTDSFQTLNDLFTIHKKLVSEWFNSFSTDFIIHINKLISSNNYVTRRQSIKLLSQLILTRQNNKFMMEYVNNPENLKLIMISLSDKSKNLQLESFNVFKVFVANPKKTKAISDILIKNRDKLLIFLENFNFNDKKDDPNFNEEKEFVIQQIQDLPRIVSTTSSSSVNLNNINNS</sequence>
<dbReference type="PANTHER" id="PTHR10182:SF3">
    <property type="entry name" value="PROTEIN MO25"/>
    <property type="match status" value="1"/>
</dbReference>
<dbReference type="Gene3D" id="1.25.10.10">
    <property type="entry name" value="Leucine-rich Repeat Variant"/>
    <property type="match status" value="1"/>
</dbReference>
<dbReference type="SUPFAM" id="SSF48371">
    <property type="entry name" value="ARM repeat"/>
    <property type="match status" value="1"/>
</dbReference>
<dbReference type="GO" id="GO:0070507">
    <property type="term" value="P:regulation of microtubule cytoskeleton organization"/>
    <property type="evidence" value="ECO:0007669"/>
    <property type="project" value="EnsemblFungi"/>
</dbReference>
<dbReference type="GO" id="GO:0043332">
    <property type="term" value="C:mating projection tip"/>
    <property type="evidence" value="ECO:0007669"/>
    <property type="project" value="EnsemblFungi"/>
</dbReference>
<dbReference type="PANTHER" id="PTHR10182">
    <property type="entry name" value="CALCIUM-BINDING PROTEIN 39-RELATED"/>
    <property type="match status" value="1"/>
</dbReference>
<dbReference type="GO" id="GO:0043539">
    <property type="term" value="F:protein serine/threonine kinase activator activity"/>
    <property type="evidence" value="ECO:0007669"/>
    <property type="project" value="TreeGrafter"/>
</dbReference>
<evidence type="ECO:0000313" key="3">
    <source>
        <dbReference type="Proteomes" id="UP000094112"/>
    </source>
</evidence>
<dbReference type="Proteomes" id="UP000094112">
    <property type="component" value="Unassembled WGS sequence"/>
</dbReference>
<dbReference type="EMBL" id="KV454212">
    <property type="protein sequence ID" value="ODQ58525.1"/>
    <property type="molecule type" value="Genomic_DNA"/>
</dbReference>
<dbReference type="GO" id="GO:2000100">
    <property type="term" value="P:regulation of establishment or maintenance of bipolar cell polarity regulating cell shape"/>
    <property type="evidence" value="ECO:0007669"/>
    <property type="project" value="EnsemblFungi"/>
</dbReference>
<protein>
    <recommendedName>
        <fullName evidence="4">Mo25-like protein</fullName>
    </recommendedName>
</protein>
<dbReference type="GO" id="GO:0000920">
    <property type="term" value="P:septum digestion after cytokinesis"/>
    <property type="evidence" value="ECO:0007669"/>
    <property type="project" value="EnsemblFungi"/>
</dbReference>
<evidence type="ECO:0000313" key="2">
    <source>
        <dbReference type="EMBL" id="ODQ58525.1"/>
    </source>
</evidence>
<evidence type="ECO:0008006" key="4">
    <source>
        <dbReference type="Google" id="ProtNLM"/>
    </source>
</evidence>
<organism evidence="2 3">
    <name type="scientific">Wickerhamomyces anomalus (strain ATCC 58044 / CBS 1984 / NCYC 433 / NRRL Y-366-8)</name>
    <name type="common">Yeast</name>
    <name type="synonym">Hansenula anomala</name>
    <dbReference type="NCBI Taxonomy" id="683960"/>
    <lineage>
        <taxon>Eukaryota</taxon>
        <taxon>Fungi</taxon>
        <taxon>Dikarya</taxon>
        <taxon>Ascomycota</taxon>
        <taxon>Saccharomycotina</taxon>
        <taxon>Saccharomycetes</taxon>
        <taxon>Phaffomycetales</taxon>
        <taxon>Wickerhamomycetaceae</taxon>
        <taxon>Wickerhamomyces</taxon>
    </lineage>
</organism>
<dbReference type="GO" id="GO:0035556">
    <property type="term" value="P:intracellular signal transduction"/>
    <property type="evidence" value="ECO:0007669"/>
    <property type="project" value="TreeGrafter"/>
</dbReference>
<dbReference type="GO" id="GO:0071574">
    <property type="term" value="P:protein localization to medial cortex"/>
    <property type="evidence" value="ECO:0007669"/>
    <property type="project" value="EnsemblFungi"/>
</dbReference>
<dbReference type="GO" id="GO:0005933">
    <property type="term" value="C:cellular bud"/>
    <property type="evidence" value="ECO:0007669"/>
    <property type="project" value="EnsemblFungi"/>
</dbReference>
<dbReference type="GO" id="GO:0071958">
    <property type="term" value="C:new mitotic spindle pole body"/>
    <property type="evidence" value="ECO:0007669"/>
    <property type="project" value="EnsemblFungi"/>
</dbReference>
<reference evidence="2 3" key="1">
    <citation type="journal article" date="2016" name="Proc. Natl. Acad. Sci. U.S.A.">
        <title>Comparative genomics of biotechnologically important yeasts.</title>
        <authorList>
            <person name="Riley R."/>
            <person name="Haridas S."/>
            <person name="Wolfe K.H."/>
            <person name="Lopes M.R."/>
            <person name="Hittinger C.T."/>
            <person name="Goeker M."/>
            <person name="Salamov A.A."/>
            <person name="Wisecaver J.H."/>
            <person name="Long T.M."/>
            <person name="Calvey C.H."/>
            <person name="Aerts A.L."/>
            <person name="Barry K.W."/>
            <person name="Choi C."/>
            <person name="Clum A."/>
            <person name="Coughlan A.Y."/>
            <person name="Deshpande S."/>
            <person name="Douglass A.P."/>
            <person name="Hanson S.J."/>
            <person name="Klenk H.-P."/>
            <person name="LaButti K.M."/>
            <person name="Lapidus A."/>
            <person name="Lindquist E.A."/>
            <person name="Lipzen A.M."/>
            <person name="Meier-Kolthoff J.P."/>
            <person name="Ohm R.A."/>
            <person name="Otillar R.P."/>
            <person name="Pangilinan J.L."/>
            <person name="Peng Y."/>
            <person name="Rokas A."/>
            <person name="Rosa C.A."/>
            <person name="Scheuner C."/>
            <person name="Sibirny A.A."/>
            <person name="Slot J.C."/>
            <person name="Stielow J.B."/>
            <person name="Sun H."/>
            <person name="Kurtzman C.P."/>
            <person name="Blackwell M."/>
            <person name="Grigoriev I.V."/>
            <person name="Jeffries T.W."/>
        </authorList>
    </citation>
    <scope>NUCLEOTIDE SEQUENCE [LARGE SCALE GENOMIC DNA]</scope>
    <source>
        <strain evidence="3">ATCC 58044 / CBS 1984 / NCYC 433 / NRRL Y-366-8</strain>
    </source>
</reference>
<dbReference type="Pfam" id="PF08569">
    <property type="entry name" value="Mo25"/>
    <property type="match status" value="1"/>
</dbReference>
<comment type="similarity">
    <text evidence="1">Belongs to the Mo25 family.</text>
</comment>
<dbReference type="GO" id="GO:0035839">
    <property type="term" value="C:non-growing cell tip"/>
    <property type="evidence" value="ECO:0007669"/>
    <property type="project" value="EnsemblFungi"/>
</dbReference>
<dbReference type="InterPro" id="IPR013878">
    <property type="entry name" value="Mo25"/>
</dbReference>
<dbReference type="GeneID" id="30199320"/>
<name>A0A1E3NZJ4_WICAA</name>
<dbReference type="GO" id="GO:0005634">
    <property type="term" value="C:nucleus"/>
    <property type="evidence" value="ECO:0007669"/>
    <property type="project" value="EnsemblFungi"/>
</dbReference>
<dbReference type="GO" id="GO:0005737">
    <property type="term" value="C:cytoplasm"/>
    <property type="evidence" value="ECO:0007669"/>
    <property type="project" value="EnsemblFungi"/>
</dbReference>
<dbReference type="STRING" id="683960.A0A1E3NZJ4"/>
<dbReference type="GO" id="GO:0006355">
    <property type="term" value="P:regulation of DNA-templated transcription"/>
    <property type="evidence" value="ECO:0007669"/>
    <property type="project" value="EnsemblFungi"/>
</dbReference>
<dbReference type="GO" id="GO:0000131">
    <property type="term" value="C:incipient cellular bud site"/>
    <property type="evidence" value="ECO:0007669"/>
    <property type="project" value="EnsemblFungi"/>
</dbReference>
<keyword evidence="3" id="KW-1185">Reference proteome</keyword>
<dbReference type="OrthoDB" id="609103at2759"/>
<gene>
    <name evidence="2" type="ORF">WICANDRAFT_33473</name>
</gene>
<proteinExistence type="inferred from homology"/>
<dbReference type="InterPro" id="IPR011989">
    <property type="entry name" value="ARM-like"/>
</dbReference>
<accession>A0A1E3NZJ4</accession>
<dbReference type="GO" id="GO:0007118">
    <property type="term" value="P:budding cell apical bud growth"/>
    <property type="evidence" value="ECO:0007669"/>
    <property type="project" value="EnsemblFungi"/>
</dbReference>
<dbReference type="GO" id="GO:0032153">
    <property type="term" value="C:cell division site"/>
    <property type="evidence" value="ECO:0007669"/>
    <property type="project" value="EnsemblFungi"/>
</dbReference>
<evidence type="ECO:0000256" key="1">
    <source>
        <dbReference type="ARBA" id="ARBA00011012"/>
    </source>
</evidence>
<dbReference type="AlphaFoldDB" id="A0A1E3NZJ4"/>
<dbReference type="InterPro" id="IPR016024">
    <property type="entry name" value="ARM-type_fold"/>
</dbReference>